<feature type="transmembrane region" description="Helical" evidence="6">
    <location>
        <begin position="394"/>
        <end position="411"/>
    </location>
</feature>
<evidence type="ECO:0000313" key="9">
    <source>
        <dbReference type="Proteomes" id="UP001177023"/>
    </source>
</evidence>
<dbReference type="Proteomes" id="UP001177023">
    <property type="component" value="Unassembled WGS sequence"/>
</dbReference>
<name>A0AA36DCZ4_9BILA</name>
<keyword evidence="9" id="KW-1185">Reference proteome</keyword>
<protein>
    <recommendedName>
        <fullName evidence="7">Major facilitator superfamily (MFS) profile domain-containing protein</fullName>
    </recommendedName>
</protein>
<feature type="transmembrane region" description="Helical" evidence="6">
    <location>
        <begin position="332"/>
        <end position="353"/>
    </location>
</feature>
<sequence>MLAFTCILPLFPSILNYYSKNQDDWLFNTIQRGLVKFEETLGVPGNDRYHNSFFGGLLGSLFSSLQFICSPTLGALSDVYGRKPLMILSAFGTVASHVVWLYSSSFSLFVLSRIIGGLSKANINVATAIITDVYKPEERQKGLAVIGMSYSIGFLIGPMIGAFFSKMAPDSEFYTTPAYFSIAMTTIYFLIVLFAIRETGKKATKTSTNLTRVKQLVAPRELFKFSAVDAPVDKKKEMQDIGLVYFVYLFLYAGLEFTLPFLTHERFGFDSMQQGKIYLFTGLLMLPIQGHFVRKTPMHRQKSLTNLGLLCIIPAFVLCAIAQNLLVLYAGLALYAIASATVVTSLTCLVTNVHPTKDHGALAGVFRSIGALSRALGPLVAASVFWLLGPTKCYLLGAALLVTPLLLARRIPNPLKSEKTL</sequence>
<dbReference type="SUPFAM" id="SSF103473">
    <property type="entry name" value="MFS general substrate transporter"/>
    <property type="match status" value="1"/>
</dbReference>
<feature type="non-terminal residue" evidence="8">
    <location>
        <position position="1"/>
    </location>
</feature>
<dbReference type="InterPro" id="IPR020846">
    <property type="entry name" value="MFS_dom"/>
</dbReference>
<keyword evidence="5 6" id="KW-0472">Membrane</keyword>
<dbReference type="InterPro" id="IPR011701">
    <property type="entry name" value="MFS"/>
</dbReference>
<organism evidence="8 9">
    <name type="scientific">Mesorhabditis spiculigera</name>
    <dbReference type="NCBI Taxonomy" id="96644"/>
    <lineage>
        <taxon>Eukaryota</taxon>
        <taxon>Metazoa</taxon>
        <taxon>Ecdysozoa</taxon>
        <taxon>Nematoda</taxon>
        <taxon>Chromadorea</taxon>
        <taxon>Rhabditida</taxon>
        <taxon>Rhabditina</taxon>
        <taxon>Rhabditomorpha</taxon>
        <taxon>Rhabditoidea</taxon>
        <taxon>Rhabditidae</taxon>
        <taxon>Mesorhabditinae</taxon>
        <taxon>Mesorhabditis</taxon>
    </lineage>
</organism>
<keyword evidence="4 6" id="KW-1133">Transmembrane helix</keyword>
<evidence type="ECO:0000256" key="5">
    <source>
        <dbReference type="ARBA" id="ARBA00023136"/>
    </source>
</evidence>
<feature type="transmembrane region" description="Helical" evidence="6">
    <location>
        <begin position="142"/>
        <end position="164"/>
    </location>
</feature>
<feature type="transmembrane region" description="Helical" evidence="6">
    <location>
        <begin position="85"/>
        <end position="102"/>
    </location>
</feature>
<dbReference type="PRINTS" id="PR01035">
    <property type="entry name" value="TCRTETA"/>
</dbReference>
<comment type="caution">
    <text evidence="8">The sequence shown here is derived from an EMBL/GenBank/DDBJ whole genome shotgun (WGS) entry which is preliminary data.</text>
</comment>
<evidence type="ECO:0000256" key="3">
    <source>
        <dbReference type="ARBA" id="ARBA00022692"/>
    </source>
</evidence>
<comment type="subcellular location">
    <subcellularLocation>
        <location evidence="1">Membrane</location>
        <topology evidence="1">Multi-pass membrane protein</topology>
    </subcellularLocation>
</comment>
<dbReference type="PANTHER" id="PTHR23504">
    <property type="entry name" value="MAJOR FACILITATOR SUPERFAMILY DOMAIN-CONTAINING PROTEIN 10"/>
    <property type="match status" value="1"/>
</dbReference>
<feature type="transmembrane region" description="Helical" evidence="6">
    <location>
        <begin position="53"/>
        <end position="73"/>
    </location>
</feature>
<accession>A0AA36DCZ4</accession>
<dbReference type="Pfam" id="PF07690">
    <property type="entry name" value="MFS_1"/>
    <property type="match status" value="1"/>
</dbReference>
<dbReference type="AlphaFoldDB" id="A0AA36DCZ4"/>
<dbReference type="GO" id="GO:0022857">
    <property type="term" value="F:transmembrane transporter activity"/>
    <property type="evidence" value="ECO:0007669"/>
    <property type="project" value="InterPro"/>
</dbReference>
<feature type="transmembrane region" description="Helical" evidence="6">
    <location>
        <begin position="243"/>
        <end position="263"/>
    </location>
</feature>
<keyword evidence="2" id="KW-0813">Transport</keyword>
<keyword evidence="3 6" id="KW-0812">Transmembrane</keyword>
<feature type="transmembrane region" description="Helical" evidence="6">
    <location>
        <begin position="304"/>
        <end position="326"/>
    </location>
</feature>
<dbReference type="FunFam" id="1.20.1250.20:FF:000223">
    <property type="entry name" value="Major facilitator superfamily domain-containing protein"/>
    <property type="match status" value="1"/>
</dbReference>
<evidence type="ECO:0000313" key="8">
    <source>
        <dbReference type="EMBL" id="CAJ0583963.1"/>
    </source>
</evidence>
<evidence type="ECO:0000256" key="6">
    <source>
        <dbReference type="SAM" id="Phobius"/>
    </source>
</evidence>
<dbReference type="InterPro" id="IPR005829">
    <property type="entry name" value="Sugar_transporter_CS"/>
</dbReference>
<feature type="transmembrane region" description="Helical" evidence="6">
    <location>
        <begin position="275"/>
        <end position="292"/>
    </location>
</feature>
<evidence type="ECO:0000259" key="7">
    <source>
        <dbReference type="PROSITE" id="PS50850"/>
    </source>
</evidence>
<dbReference type="GO" id="GO:0031526">
    <property type="term" value="C:brush border membrane"/>
    <property type="evidence" value="ECO:0007669"/>
    <property type="project" value="TreeGrafter"/>
</dbReference>
<dbReference type="PROSITE" id="PS00216">
    <property type="entry name" value="SUGAR_TRANSPORT_1"/>
    <property type="match status" value="1"/>
</dbReference>
<reference evidence="8" key="1">
    <citation type="submission" date="2023-06" db="EMBL/GenBank/DDBJ databases">
        <authorList>
            <person name="Delattre M."/>
        </authorList>
    </citation>
    <scope>NUCLEOTIDE SEQUENCE</scope>
    <source>
        <strain evidence="8">AF72</strain>
    </source>
</reference>
<dbReference type="EMBL" id="CATQJA010002665">
    <property type="protein sequence ID" value="CAJ0583963.1"/>
    <property type="molecule type" value="Genomic_DNA"/>
</dbReference>
<dbReference type="PANTHER" id="PTHR23504:SF31">
    <property type="entry name" value="MAJOR FACILITATOR SUPERFAMILY DOMAIN-CONTAINING PROTEIN 10"/>
    <property type="match status" value="1"/>
</dbReference>
<dbReference type="InterPro" id="IPR001958">
    <property type="entry name" value="Tet-R_TetA/multi-R_MdtG-like"/>
</dbReference>
<dbReference type="Gene3D" id="1.20.1250.20">
    <property type="entry name" value="MFS general substrate transporter like domains"/>
    <property type="match status" value="1"/>
</dbReference>
<evidence type="ECO:0000256" key="2">
    <source>
        <dbReference type="ARBA" id="ARBA00022448"/>
    </source>
</evidence>
<proteinExistence type="predicted"/>
<feature type="transmembrane region" description="Helical" evidence="6">
    <location>
        <begin position="176"/>
        <end position="196"/>
    </location>
</feature>
<feature type="transmembrane region" description="Helical" evidence="6">
    <location>
        <begin position="365"/>
        <end position="388"/>
    </location>
</feature>
<evidence type="ECO:0000256" key="4">
    <source>
        <dbReference type="ARBA" id="ARBA00022989"/>
    </source>
</evidence>
<dbReference type="InterPro" id="IPR036259">
    <property type="entry name" value="MFS_trans_sf"/>
</dbReference>
<evidence type="ECO:0000256" key="1">
    <source>
        <dbReference type="ARBA" id="ARBA00004141"/>
    </source>
</evidence>
<feature type="domain" description="Major facilitator superfamily (MFS) profile" evidence="7">
    <location>
        <begin position="1"/>
        <end position="416"/>
    </location>
</feature>
<gene>
    <name evidence="8" type="ORF">MSPICULIGERA_LOCUS22031</name>
</gene>
<dbReference type="PROSITE" id="PS50850">
    <property type="entry name" value="MFS"/>
    <property type="match status" value="1"/>
</dbReference>